<accession>A0A6P6III8</accession>
<evidence type="ECO:0000256" key="11">
    <source>
        <dbReference type="ARBA" id="ARBA00023242"/>
    </source>
</evidence>
<evidence type="ECO:0000256" key="5">
    <source>
        <dbReference type="ARBA" id="ARBA00022737"/>
    </source>
</evidence>
<dbReference type="PROSITE" id="PS00028">
    <property type="entry name" value="ZINC_FINGER_C2H2_1"/>
    <property type="match status" value="4"/>
</dbReference>
<evidence type="ECO:0000256" key="6">
    <source>
        <dbReference type="ARBA" id="ARBA00022771"/>
    </source>
</evidence>
<evidence type="ECO:0000256" key="2">
    <source>
        <dbReference type="ARBA" id="ARBA00006991"/>
    </source>
</evidence>
<dbReference type="InterPro" id="IPR013087">
    <property type="entry name" value="Znf_C2H2_type"/>
</dbReference>
<dbReference type="FunFam" id="3.30.160.60:FF:000946">
    <property type="entry name" value="Zinc finger protein 438"/>
    <property type="match status" value="1"/>
</dbReference>
<organism evidence="16 17">
    <name type="scientific">Puma concolor</name>
    <name type="common">Mountain lion</name>
    <name type="synonym">Felis concolor</name>
    <dbReference type="NCBI Taxonomy" id="9696"/>
    <lineage>
        <taxon>Eukaryota</taxon>
        <taxon>Metazoa</taxon>
        <taxon>Chordata</taxon>
        <taxon>Craniata</taxon>
        <taxon>Vertebrata</taxon>
        <taxon>Euteleostomi</taxon>
        <taxon>Mammalia</taxon>
        <taxon>Eutheria</taxon>
        <taxon>Laurasiatheria</taxon>
        <taxon>Carnivora</taxon>
        <taxon>Feliformia</taxon>
        <taxon>Felidae</taxon>
        <taxon>Felinae</taxon>
        <taxon>Puma</taxon>
    </lineage>
</organism>
<evidence type="ECO:0000256" key="8">
    <source>
        <dbReference type="ARBA" id="ARBA00023015"/>
    </source>
</evidence>
<evidence type="ECO:0000256" key="3">
    <source>
        <dbReference type="ARBA" id="ARBA00022491"/>
    </source>
</evidence>
<keyword evidence="7" id="KW-0862">Zinc</keyword>
<keyword evidence="5" id="KW-0677">Repeat</keyword>
<dbReference type="GO" id="GO:0008270">
    <property type="term" value="F:zinc ion binding"/>
    <property type="evidence" value="ECO:0007669"/>
    <property type="project" value="UniProtKB-KW"/>
</dbReference>
<comment type="similarity">
    <text evidence="2">Belongs to the krueppel C2H2-type zinc-finger protein family.</text>
</comment>
<reference evidence="17" key="1">
    <citation type="submission" date="2025-08" db="UniProtKB">
        <authorList>
            <consortium name="RefSeq"/>
        </authorList>
    </citation>
    <scope>IDENTIFICATION</scope>
    <source>
        <tissue evidence="17">Blood</tissue>
    </source>
</reference>
<evidence type="ECO:0000256" key="4">
    <source>
        <dbReference type="ARBA" id="ARBA00022723"/>
    </source>
</evidence>
<evidence type="ECO:0000256" key="9">
    <source>
        <dbReference type="ARBA" id="ARBA00023125"/>
    </source>
</evidence>
<feature type="compositionally biased region" description="Basic and acidic residues" evidence="14">
    <location>
        <begin position="317"/>
        <end position="327"/>
    </location>
</feature>
<feature type="domain" description="C2H2-type" evidence="15">
    <location>
        <begin position="685"/>
        <end position="712"/>
    </location>
</feature>
<dbReference type="Gene3D" id="3.30.160.60">
    <property type="entry name" value="Classic Zinc Finger"/>
    <property type="match status" value="2"/>
</dbReference>
<dbReference type="PANTHER" id="PTHR24393:SF15">
    <property type="entry name" value="IP01243P-RELATED"/>
    <property type="match status" value="1"/>
</dbReference>
<feature type="region of interest" description="Disordered" evidence="14">
    <location>
        <begin position="273"/>
        <end position="413"/>
    </location>
</feature>
<feature type="domain" description="C2H2-type" evidence="15">
    <location>
        <begin position="929"/>
        <end position="957"/>
    </location>
</feature>
<gene>
    <name evidence="17" type="primary">ZNF438</name>
</gene>
<keyword evidence="3" id="KW-0678">Repressor</keyword>
<evidence type="ECO:0000259" key="15">
    <source>
        <dbReference type="PROSITE" id="PS50157"/>
    </source>
</evidence>
<evidence type="ECO:0000256" key="13">
    <source>
        <dbReference type="PROSITE-ProRule" id="PRU00042"/>
    </source>
</evidence>
<dbReference type="SUPFAM" id="SSF57667">
    <property type="entry name" value="beta-beta-alpha zinc fingers"/>
    <property type="match status" value="1"/>
</dbReference>
<evidence type="ECO:0000256" key="10">
    <source>
        <dbReference type="ARBA" id="ARBA00023163"/>
    </source>
</evidence>
<dbReference type="CTD" id="220929"/>
<dbReference type="FunFam" id="3.30.160.60:FF:003312">
    <property type="entry name" value="Zinc finger protein 438"/>
    <property type="match status" value="1"/>
</dbReference>
<dbReference type="KEGG" id="pcoo:112867946"/>
<keyword evidence="8" id="KW-0805">Transcription regulation</keyword>
<dbReference type="GO" id="GO:0000978">
    <property type="term" value="F:RNA polymerase II cis-regulatory region sequence-specific DNA binding"/>
    <property type="evidence" value="ECO:0007669"/>
    <property type="project" value="TreeGrafter"/>
</dbReference>
<dbReference type="Proteomes" id="UP000515131">
    <property type="component" value="Unplaced"/>
</dbReference>
<feature type="domain" description="C2H2-type" evidence="15">
    <location>
        <begin position="657"/>
        <end position="684"/>
    </location>
</feature>
<keyword evidence="16" id="KW-1185">Reference proteome</keyword>
<dbReference type="SMART" id="SM00355">
    <property type="entry name" value="ZnF_C2H2"/>
    <property type="match status" value="5"/>
</dbReference>
<sequence>MEVDCQLPKVELVSVHLCIVGIPGRVLQSCGYSSRLSKAQKTENVIKSWKPKLIQRCHISFFNAGDLIAKAHINSLKGVRRNSQVTRETATKLAFSVEIPPLCKTNCTGQWVKCLSLIGKTRYVYKINEIHSGTYQRTVPAAREGGKGDQESEDSYTRVTFYTAIVIAGESNISSGTIQSGKGLQNKSQFRTIAPKIMPKVLTSRVLPCPSSSLSDQVNPGPSINAKPLGVPTQNYALMQVAGQEGTFSLVALPHVASAQPIQKPRLALPENLKLPIPRYQPPRNNKGSRKKPTRSSSESGAGIPPAQTQTSPSPPDRPKPPHRPGESEQVLSLDPGPSSISMAALTNHGGPGDSPPPGTNDHGDLNPSATPMVSTPEEPSAKPGLAVTPGKATLASEETCSKPSPVASGKRREQADLTKAMTILSPAVFSSAVQLISPVPRGKLPILPYARGRTVEVCGGQSDVSLTDGSVPGLRAACGKASSIPKGFTAATKMLGKTPAPQSPCESTFCAATRPDLSHKAKLSGGAAKRRVRKRKVPDEILAFQGKRRKRVISKCKDSKERVKADPQESSDQKPGSLKKYRSIMPKPVIVVSALAPLASPAGVFQPQTPGSLGQDMLLNSPLSPKYPGCRQDGGTSPKPGSALRNGLSGIKKPWHRCHVCNHHFQFKQHLRDHMNTHTNRRPYSCRVCRKAYVRPGSLSAHMKLHHAENRLKKLVCCEFCAKVFGHVRVYFGHLKEVHRVVISTEPSPGERQPGDVSKNRGLTTRGPEGPVERENKSSLEEDLLLTQADEVKLQIKCGRCQITAQSFAEIKFHLLYVHGEEIQGRLQEEILPGSTGAQEELVKHTAPFRKQHPERRRLLKHAPPDEDLNAFPKLKRQLCLHHHTDVDRFRKMEGAQAGPREPLPGAVPRGSVSPSPHTLLFGDRSGFNCVLCAQTLARKEEVLQHWEQEHNCEDPPKLWTILNAFSSQGVTGPPGETEK</sequence>
<keyword evidence="11" id="KW-0539">Nucleus</keyword>
<protein>
    <recommendedName>
        <fullName evidence="12">Zinc finger protein 438</fullName>
    </recommendedName>
</protein>
<dbReference type="InterPro" id="IPR036236">
    <property type="entry name" value="Znf_C2H2_sf"/>
</dbReference>
<dbReference type="PANTHER" id="PTHR24393">
    <property type="entry name" value="ZINC FINGER PROTEIN"/>
    <property type="match status" value="1"/>
</dbReference>
<dbReference type="GO" id="GO:0005634">
    <property type="term" value="C:nucleus"/>
    <property type="evidence" value="ECO:0007669"/>
    <property type="project" value="UniProtKB-SubCell"/>
</dbReference>
<feature type="region of interest" description="Disordered" evidence="14">
    <location>
        <begin position="554"/>
        <end position="581"/>
    </location>
</feature>
<keyword evidence="9" id="KW-0238">DNA-binding</keyword>
<feature type="compositionally biased region" description="Basic and acidic residues" evidence="14">
    <location>
        <begin position="556"/>
        <end position="568"/>
    </location>
</feature>
<dbReference type="GO" id="GO:0001228">
    <property type="term" value="F:DNA-binding transcription activator activity, RNA polymerase II-specific"/>
    <property type="evidence" value="ECO:0007669"/>
    <property type="project" value="TreeGrafter"/>
</dbReference>
<feature type="region of interest" description="Disordered" evidence="14">
    <location>
        <begin position="747"/>
        <end position="781"/>
    </location>
</feature>
<keyword evidence="6 13" id="KW-0863">Zinc-finger</keyword>
<evidence type="ECO:0000256" key="7">
    <source>
        <dbReference type="ARBA" id="ARBA00022833"/>
    </source>
</evidence>
<dbReference type="AlphaFoldDB" id="A0A6P6III8"/>
<feature type="compositionally biased region" description="Basic and acidic residues" evidence="14">
    <location>
        <begin position="772"/>
        <end position="781"/>
    </location>
</feature>
<keyword evidence="4" id="KW-0479">Metal-binding</keyword>
<evidence type="ECO:0000256" key="1">
    <source>
        <dbReference type="ARBA" id="ARBA00004123"/>
    </source>
</evidence>
<keyword evidence="10" id="KW-0804">Transcription</keyword>
<dbReference type="RefSeq" id="XP_025786743.1">
    <property type="nucleotide sequence ID" value="XM_025930958.1"/>
</dbReference>
<proteinExistence type="inferred from homology"/>
<evidence type="ECO:0000256" key="12">
    <source>
        <dbReference type="ARBA" id="ARBA00067846"/>
    </source>
</evidence>
<comment type="subcellular location">
    <subcellularLocation>
        <location evidence="1">Nucleus</location>
    </subcellularLocation>
</comment>
<evidence type="ECO:0000313" key="16">
    <source>
        <dbReference type="Proteomes" id="UP000515131"/>
    </source>
</evidence>
<dbReference type="PROSITE" id="PS50157">
    <property type="entry name" value="ZINC_FINGER_C2H2_2"/>
    <property type="match status" value="3"/>
</dbReference>
<name>A0A6P6III8_PUMCO</name>
<dbReference type="GeneID" id="112867946"/>
<evidence type="ECO:0000256" key="14">
    <source>
        <dbReference type="SAM" id="MobiDB-lite"/>
    </source>
</evidence>
<evidence type="ECO:0000313" key="17">
    <source>
        <dbReference type="RefSeq" id="XP_025786743.1"/>
    </source>
</evidence>